<dbReference type="InterPro" id="IPR036388">
    <property type="entry name" value="WH-like_DNA-bd_sf"/>
</dbReference>
<dbReference type="EMBL" id="ACVN02000213">
    <property type="protein sequence ID" value="ERK54524.1"/>
    <property type="molecule type" value="Genomic_DNA"/>
</dbReference>
<accession>U2QED3</accession>
<reference evidence="3" key="1">
    <citation type="submission" date="2013-08" db="EMBL/GenBank/DDBJ databases">
        <authorList>
            <person name="Durkin A.S."/>
            <person name="Haft D.R."/>
            <person name="McCorrison J."/>
            <person name="Torralba M."/>
            <person name="Gillis M."/>
            <person name="Haft D.H."/>
            <person name="Methe B."/>
            <person name="Sutton G."/>
            <person name="Nelson K.E."/>
        </authorList>
    </citation>
    <scope>NUCLEOTIDE SEQUENCE [LARGE SCALE GENOMIC DNA]</scope>
    <source>
        <strain evidence="3">F0233</strain>
    </source>
</reference>
<keyword evidence="4" id="KW-1185">Reference proteome</keyword>
<feature type="region of interest" description="Disordered" evidence="1">
    <location>
        <begin position="261"/>
        <end position="280"/>
    </location>
</feature>
<dbReference type="Proteomes" id="UP000017052">
    <property type="component" value="Unassembled WGS sequence"/>
</dbReference>
<evidence type="ECO:0000313" key="3">
    <source>
        <dbReference type="EMBL" id="ERK54524.1"/>
    </source>
</evidence>
<dbReference type="GO" id="GO:0006355">
    <property type="term" value="P:regulation of DNA-templated transcription"/>
    <property type="evidence" value="ECO:0007669"/>
    <property type="project" value="InterPro"/>
</dbReference>
<gene>
    <name evidence="3" type="ORF">HMPREF0682_0750</name>
</gene>
<protein>
    <submittedName>
        <fullName evidence="3">IclR helix-turn-helix domain protein</fullName>
    </submittedName>
</protein>
<dbReference type="SUPFAM" id="SSF46785">
    <property type="entry name" value="Winged helix' DNA-binding domain"/>
    <property type="match status" value="1"/>
</dbReference>
<proteinExistence type="predicted"/>
<evidence type="ECO:0000259" key="2">
    <source>
        <dbReference type="Pfam" id="PF09339"/>
    </source>
</evidence>
<evidence type="ECO:0000313" key="4">
    <source>
        <dbReference type="Proteomes" id="UP000017052"/>
    </source>
</evidence>
<feature type="domain" description="HTH iclR-type" evidence="2">
    <location>
        <begin position="43"/>
        <end position="85"/>
    </location>
</feature>
<dbReference type="OrthoDB" id="3255135at2"/>
<dbReference type="RefSeq" id="WP_021797936.1">
    <property type="nucleotide sequence ID" value="NZ_ACVN02000213.1"/>
</dbReference>
<name>U2QED3_9ACTN</name>
<evidence type="ECO:0000256" key="1">
    <source>
        <dbReference type="SAM" id="MobiDB-lite"/>
    </source>
</evidence>
<sequence>MPTDHRAPLDCACSHRDHQYDASTPDLSETLRRMARLTSAQQALLRRISAHAGSVTVAELAAESGLHPNSVRETLDALVNLGLVTCEQMPIRGRGRPALGYQSWTPTDPAFPACTLAQVSHAMFAWLTAHVADPRQAAHEMGRYWADDALAMMHVPDHTRLKPTGGFTMAGHLNKMRLFLTSLGFAAQPHPRIDTGLVLHGCPFGCTDESCPDSLALEMRDGLLERVIERTAGSMADAQVMVDVNHPLRCEIILTPKDRLADGGPASGGDAEAPVRAAAS</sequence>
<dbReference type="InterPro" id="IPR005471">
    <property type="entry name" value="Tscrpt_reg_IclR_N"/>
</dbReference>
<dbReference type="Gene3D" id="1.10.10.10">
    <property type="entry name" value="Winged helix-like DNA-binding domain superfamily/Winged helix DNA-binding domain"/>
    <property type="match status" value="1"/>
</dbReference>
<dbReference type="AlphaFoldDB" id="U2QED3"/>
<dbReference type="GeneID" id="95359942"/>
<dbReference type="GO" id="GO:0003677">
    <property type="term" value="F:DNA binding"/>
    <property type="evidence" value="ECO:0007669"/>
    <property type="project" value="InterPro"/>
</dbReference>
<organism evidence="3 4">
    <name type="scientific">Propionibacterium acidifaciens F0233</name>
    <dbReference type="NCBI Taxonomy" id="553198"/>
    <lineage>
        <taxon>Bacteria</taxon>
        <taxon>Bacillati</taxon>
        <taxon>Actinomycetota</taxon>
        <taxon>Actinomycetes</taxon>
        <taxon>Propionibacteriales</taxon>
        <taxon>Propionibacteriaceae</taxon>
        <taxon>Propionibacterium</taxon>
    </lineage>
</organism>
<dbReference type="Pfam" id="PF09339">
    <property type="entry name" value="HTH_IclR"/>
    <property type="match status" value="1"/>
</dbReference>
<comment type="caution">
    <text evidence="3">The sequence shown here is derived from an EMBL/GenBank/DDBJ whole genome shotgun (WGS) entry which is preliminary data.</text>
</comment>
<dbReference type="InterPro" id="IPR036390">
    <property type="entry name" value="WH_DNA-bd_sf"/>
</dbReference>